<evidence type="ECO:0000313" key="2">
    <source>
        <dbReference type="EMBL" id="WNM59792.1"/>
    </source>
</evidence>
<dbReference type="EMBL" id="CP116967">
    <property type="protein sequence ID" value="WNM59792.1"/>
    <property type="molecule type" value="Genomic_DNA"/>
</dbReference>
<proteinExistence type="predicted"/>
<gene>
    <name evidence="2" type="ORF">PP769_08570</name>
</gene>
<reference evidence="2 3" key="1">
    <citation type="submission" date="2023-01" db="EMBL/GenBank/DDBJ databases">
        <title>Cultivation and genomic characterization of new, ubiquitous marine nitrite-oxidizing bacteria from the Nitrospirales.</title>
        <authorList>
            <person name="Mueller A.J."/>
            <person name="Daebeler A."/>
            <person name="Herbold C.W."/>
            <person name="Kirkegaard R.H."/>
            <person name="Daims H."/>
        </authorList>
    </citation>
    <scope>NUCLEOTIDE SEQUENCE [LARGE SCALE GENOMIC DNA]</scope>
    <source>
        <strain evidence="2 3">VA</strain>
    </source>
</reference>
<sequence length="110" mass="12382">MEQIRQHQTTKIWRLVGLTGLALSVAFLLNEAQARELPMPSPIHPLNIHSTHPISMTSKTHPSEKNRTPHPSKFTNHSEAGSRERDNEDKTQKKRLGLAILFLGTLAEKS</sequence>
<name>A0AA96GEP1_9BACT</name>
<dbReference type="AlphaFoldDB" id="A0AA96GEP1"/>
<evidence type="ECO:0000256" key="1">
    <source>
        <dbReference type="SAM" id="MobiDB-lite"/>
    </source>
</evidence>
<keyword evidence="3" id="KW-1185">Reference proteome</keyword>
<dbReference type="Proteomes" id="UP001302719">
    <property type="component" value="Chromosome"/>
</dbReference>
<accession>A0AA96GEP1</accession>
<evidence type="ECO:0000313" key="3">
    <source>
        <dbReference type="Proteomes" id="UP001302719"/>
    </source>
</evidence>
<feature type="compositionally biased region" description="Basic and acidic residues" evidence="1">
    <location>
        <begin position="80"/>
        <end position="91"/>
    </location>
</feature>
<dbReference type="RefSeq" id="WP_312646647.1">
    <property type="nucleotide sequence ID" value="NZ_CP116967.1"/>
</dbReference>
<organism evidence="2 3">
    <name type="scientific">Candidatus Nitrospira allomarina</name>
    <dbReference type="NCBI Taxonomy" id="3020900"/>
    <lineage>
        <taxon>Bacteria</taxon>
        <taxon>Pseudomonadati</taxon>
        <taxon>Nitrospirota</taxon>
        <taxon>Nitrospiria</taxon>
        <taxon>Nitrospirales</taxon>
        <taxon>Nitrospiraceae</taxon>
        <taxon>Nitrospira</taxon>
    </lineage>
</organism>
<protein>
    <submittedName>
        <fullName evidence="2">Uncharacterized protein</fullName>
    </submittedName>
</protein>
<feature type="region of interest" description="Disordered" evidence="1">
    <location>
        <begin position="40"/>
        <end position="94"/>
    </location>
</feature>
<dbReference type="KEGG" id="nall:PP769_08570"/>
<feature type="compositionally biased region" description="Polar residues" evidence="1">
    <location>
        <begin position="48"/>
        <end position="60"/>
    </location>
</feature>